<keyword evidence="1" id="KW-0547">Nucleotide-binding</keyword>
<dbReference type="Gene3D" id="1.10.8.60">
    <property type="match status" value="1"/>
</dbReference>
<dbReference type="AlphaFoldDB" id="A0A917ZAQ1"/>
<dbReference type="Pfam" id="PF00158">
    <property type="entry name" value="Sigma54_activat"/>
    <property type="match status" value="1"/>
</dbReference>
<dbReference type="CDD" id="cd00009">
    <property type="entry name" value="AAA"/>
    <property type="match status" value="1"/>
</dbReference>
<keyword evidence="2" id="KW-0067">ATP-binding</keyword>
<accession>A0A917ZAQ1</accession>
<protein>
    <recommendedName>
        <fullName evidence="6">Sigma-54 factor interaction domain-containing protein</fullName>
    </recommendedName>
</protein>
<keyword evidence="4" id="KW-0238">DNA-binding</keyword>
<evidence type="ECO:0000256" key="2">
    <source>
        <dbReference type="ARBA" id="ARBA00022840"/>
    </source>
</evidence>
<evidence type="ECO:0000256" key="3">
    <source>
        <dbReference type="ARBA" id="ARBA00023015"/>
    </source>
</evidence>
<dbReference type="InterPro" id="IPR002078">
    <property type="entry name" value="Sigma_54_int"/>
</dbReference>
<keyword evidence="3" id="KW-0805">Transcription regulation</keyword>
<feature type="domain" description="Sigma-54 factor interaction" evidence="6">
    <location>
        <begin position="179"/>
        <end position="412"/>
    </location>
</feature>
<gene>
    <name evidence="7" type="ORF">GCM10011348_07680</name>
</gene>
<dbReference type="Pfam" id="PF02954">
    <property type="entry name" value="HTH_8"/>
    <property type="match status" value="1"/>
</dbReference>
<dbReference type="GO" id="GO:0006355">
    <property type="term" value="P:regulation of DNA-templated transcription"/>
    <property type="evidence" value="ECO:0007669"/>
    <property type="project" value="InterPro"/>
</dbReference>
<dbReference type="InterPro" id="IPR058031">
    <property type="entry name" value="AAA_lid_NorR"/>
</dbReference>
<reference evidence="7 8" key="1">
    <citation type="journal article" date="2014" name="Int. J. Syst. Evol. Microbiol.">
        <title>Complete genome sequence of Corynebacterium casei LMG S-19264T (=DSM 44701T), isolated from a smear-ripened cheese.</title>
        <authorList>
            <consortium name="US DOE Joint Genome Institute (JGI-PGF)"/>
            <person name="Walter F."/>
            <person name="Albersmeier A."/>
            <person name="Kalinowski J."/>
            <person name="Ruckert C."/>
        </authorList>
    </citation>
    <scope>NUCLEOTIDE SEQUENCE [LARGE SCALE GENOMIC DNA]</scope>
    <source>
        <strain evidence="7 8">CGMCC 1.7286</strain>
    </source>
</reference>
<proteinExistence type="predicted"/>
<sequence length="498" mass="54264">MSILLAWLGNTDLRASESTVSSDRGPILSAVQAMDFSTVHLLSDHSASTTRAYARWLGGQSNATVSAHNIKLTSPTSFEEIFKAARTVINEVQQASKAAPLVFHLSPGTPAMAAIWILLAKTQYPARLIESSREHGVREVNIPFELSAEYAPVQDQRADESLTRLMQGLPPESPAFTSIIHRCAAMKRTVAMAHRLALRDVPVLIQGESGTGKELFARAIHQASPRSTQPFIAVNCGAIPQELVDAELFGHEKGAFTGATTARAGYFESANGGTLFLDEVGELPLASQVRLLRVLQECEVTRLGSTKPKAINVRIIAATNRVLPLEIQSGHFREDLFHRLAVGVLQLPPLREREGDLNLLIDSMLATINVEAASQPGYQHKKLDTSARNLILRHSWPGNVRELHNTLLRASIWATGDTITGEDVATSLAVTMPTKGETVLGRPLEHGISLPELIADVARHYLERAMVQSHGNKSEAARLLGLGSYQTLTNWLQKYKSG</sequence>
<dbReference type="InterPro" id="IPR025662">
    <property type="entry name" value="Sigma_54_int_dom_ATP-bd_1"/>
</dbReference>
<dbReference type="PROSITE" id="PS50045">
    <property type="entry name" value="SIGMA54_INTERACT_4"/>
    <property type="match status" value="1"/>
</dbReference>
<dbReference type="PANTHER" id="PTHR32071">
    <property type="entry name" value="TRANSCRIPTIONAL REGULATORY PROTEIN"/>
    <property type="match status" value="1"/>
</dbReference>
<dbReference type="SUPFAM" id="SSF46689">
    <property type="entry name" value="Homeodomain-like"/>
    <property type="match status" value="1"/>
</dbReference>
<dbReference type="InterPro" id="IPR025943">
    <property type="entry name" value="Sigma_54_int_dom_ATP-bd_2"/>
</dbReference>
<dbReference type="InterPro" id="IPR027417">
    <property type="entry name" value="P-loop_NTPase"/>
</dbReference>
<keyword evidence="5" id="KW-0804">Transcription</keyword>
<evidence type="ECO:0000256" key="1">
    <source>
        <dbReference type="ARBA" id="ARBA00022741"/>
    </source>
</evidence>
<organism evidence="7 8">
    <name type="scientific">Marinobacterium nitratireducens</name>
    <dbReference type="NCBI Taxonomy" id="518897"/>
    <lineage>
        <taxon>Bacteria</taxon>
        <taxon>Pseudomonadati</taxon>
        <taxon>Pseudomonadota</taxon>
        <taxon>Gammaproteobacteria</taxon>
        <taxon>Oceanospirillales</taxon>
        <taxon>Oceanospirillaceae</taxon>
        <taxon>Marinobacterium</taxon>
    </lineage>
</organism>
<dbReference type="InterPro" id="IPR025944">
    <property type="entry name" value="Sigma_54_int_dom_CS"/>
</dbReference>
<dbReference type="Proteomes" id="UP000599578">
    <property type="component" value="Unassembled WGS sequence"/>
</dbReference>
<evidence type="ECO:0000313" key="8">
    <source>
        <dbReference type="Proteomes" id="UP000599578"/>
    </source>
</evidence>
<dbReference type="PROSITE" id="PS00688">
    <property type="entry name" value="SIGMA54_INTERACT_3"/>
    <property type="match status" value="1"/>
</dbReference>
<dbReference type="Gene3D" id="1.10.10.60">
    <property type="entry name" value="Homeodomain-like"/>
    <property type="match status" value="1"/>
</dbReference>
<dbReference type="SMART" id="SM00382">
    <property type="entry name" value="AAA"/>
    <property type="match status" value="1"/>
</dbReference>
<evidence type="ECO:0000256" key="5">
    <source>
        <dbReference type="ARBA" id="ARBA00023163"/>
    </source>
</evidence>
<dbReference type="InterPro" id="IPR002197">
    <property type="entry name" value="HTH_Fis"/>
</dbReference>
<dbReference type="InterPro" id="IPR003593">
    <property type="entry name" value="AAA+_ATPase"/>
</dbReference>
<dbReference type="EMBL" id="BMLT01000002">
    <property type="protein sequence ID" value="GGO77647.1"/>
    <property type="molecule type" value="Genomic_DNA"/>
</dbReference>
<name>A0A917ZAQ1_9GAMM</name>
<evidence type="ECO:0000313" key="7">
    <source>
        <dbReference type="EMBL" id="GGO77647.1"/>
    </source>
</evidence>
<dbReference type="GO" id="GO:0005524">
    <property type="term" value="F:ATP binding"/>
    <property type="evidence" value="ECO:0007669"/>
    <property type="project" value="UniProtKB-KW"/>
</dbReference>
<dbReference type="PROSITE" id="PS00676">
    <property type="entry name" value="SIGMA54_INTERACT_2"/>
    <property type="match status" value="1"/>
</dbReference>
<dbReference type="FunFam" id="3.40.50.300:FF:000006">
    <property type="entry name" value="DNA-binding transcriptional regulator NtrC"/>
    <property type="match status" value="1"/>
</dbReference>
<evidence type="ECO:0000256" key="4">
    <source>
        <dbReference type="ARBA" id="ARBA00023125"/>
    </source>
</evidence>
<dbReference type="SUPFAM" id="SSF52540">
    <property type="entry name" value="P-loop containing nucleoside triphosphate hydrolases"/>
    <property type="match status" value="1"/>
</dbReference>
<dbReference type="Gene3D" id="3.40.50.300">
    <property type="entry name" value="P-loop containing nucleotide triphosphate hydrolases"/>
    <property type="match status" value="1"/>
</dbReference>
<dbReference type="PANTHER" id="PTHR32071:SF99">
    <property type="entry name" value="TRANSCRIPTIONAL REGULATORY PROTEIN"/>
    <property type="match status" value="1"/>
</dbReference>
<evidence type="ECO:0000259" key="6">
    <source>
        <dbReference type="PROSITE" id="PS50045"/>
    </source>
</evidence>
<dbReference type="GO" id="GO:0043565">
    <property type="term" value="F:sequence-specific DNA binding"/>
    <property type="evidence" value="ECO:0007669"/>
    <property type="project" value="InterPro"/>
</dbReference>
<dbReference type="InterPro" id="IPR009057">
    <property type="entry name" value="Homeodomain-like_sf"/>
</dbReference>
<dbReference type="Pfam" id="PF25601">
    <property type="entry name" value="AAA_lid_14"/>
    <property type="match status" value="1"/>
</dbReference>
<dbReference type="PROSITE" id="PS00675">
    <property type="entry name" value="SIGMA54_INTERACT_1"/>
    <property type="match status" value="1"/>
</dbReference>
<comment type="caution">
    <text evidence="7">The sequence shown here is derived from an EMBL/GenBank/DDBJ whole genome shotgun (WGS) entry which is preliminary data.</text>
</comment>
<keyword evidence="8" id="KW-1185">Reference proteome</keyword>